<evidence type="ECO:0000256" key="1">
    <source>
        <dbReference type="ARBA" id="ARBA00022737"/>
    </source>
</evidence>
<keyword evidence="8" id="KW-1185">Reference proteome</keyword>
<keyword evidence="1" id="KW-0677">Repeat</keyword>
<keyword evidence="2" id="KW-0378">Hydrolase</keyword>
<accession>A0A919T1J5</accession>
<dbReference type="CDD" id="cd00063">
    <property type="entry name" value="FN3"/>
    <property type="match status" value="2"/>
</dbReference>
<keyword evidence="5" id="KW-1133">Transmembrane helix</keyword>
<proteinExistence type="predicted"/>
<dbReference type="InterPro" id="IPR050964">
    <property type="entry name" value="Striated_Muscle_Regulatory"/>
</dbReference>
<dbReference type="EMBL" id="BOQP01000067">
    <property type="protein sequence ID" value="GIM84455.1"/>
    <property type="molecule type" value="Genomic_DNA"/>
</dbReference>
<evidence type="ECO:0000256" key="3">
    <source>
        <dbReference type="ARBA" id="ARBA00023326"/>
    </source>
</evidence>
<feature type="domain" description="Fibronectin type-III" evidence="6">
    <location>
        <begin position="96"/>
        <end position="182"/>
    </location>
</feature>
<dbReference type="Pfam" id="PF00041">
    <property type="entry name" value="fn3"/>
    <property type="match status" value="1"/>
</dbReference>
<dbReference type="GO" id="GO:0000272">
    <property type="term" value="P:polysaccharide catabolic process"/>
    <property type="evidence" value="ECO:0007669"/>
    <property type="project" value="UniProtKB-KW"/>
</dbReference>
<evidence type="ECO:0000313" key="7">
    <source>
        <dbReference type="EMBL" id="GIM84455.1"/>
    </source>
</evidence>
<protein>
    <recommendedName>
        <fullName evidence="6">Fibronectin type-III domain-containing protein</fullName>
    </recommendedName>
</protein>
<dbReference type="GO" id="GO:0016798">
    <property type="term" value="F:hydrolase activity, acting on glycosyl bonds"/>
    <property type="evidence" value="ECO:0007669"/>
    <property type="project" value="UniProtKB-KW"/>
</dbReference>
<evidence type="ECO:0000259" key="6">
    <source>
        <dbReference type="PROSITE" id="PS50853"/>
    </source>
</evidence>
<name>A0A919T1J5_9ACTN</name>
<dbReference type="PANTHER" id="PTHR13817:SF73">
    <property type="entry name" value="FIBRONECTIN TYPE-III DOMAIN-CONTAINING PROTEIN"/>
    <property type="match status" value="1"/>
</dbReference>
<sequence length="343" mass="33863">MTTPGVPSGISTTAGPEALTLSFTAPDSGGSPITGYQISLDGGENWTTFTPSGSPLTGTATGLQSGVRYSVALRAVNAVGTGTASTATSVTTKPATVTRPTATAGTSSTTVTWPQSTTGVVTGYTVYAHPGPATCATTSITATSCVIGATAGVSYTYTVVAHSPGGDSLESDASTSTVAQEPAVPVSAPAAAPATLTTTEGVLSTVDPGQQITVLGTGFAPYSTAVIIVYSAPIVLGTVVADSDGNFTRQITVPASLAIGEHDLVASGVDASGETHMIRMAVTVEKSATPPRGDSGDSGGSGQLPTTGAPVQMLVVWATLIIGAGIAMIAYARSRPAHQSHGC</sequence>
<feature type="domain" description="Fibronectin type-III" evidence="6">
    <location>
        <begin position="3"/>
        <end position="95"/>
    </location>
</feature>
<keyword evidence="3" id="KW-0624">Polysaccharide degradation</keyword>
<dbReference type="PROSITE" id="PS50853">
    <property type="entry name" value="FN3"/>
    <property type="match status" value="2"/>
</dbReference>
<evidence type="ECO:0000256" key="5">
    <source>
        <dbReference type="SAM" id="Phobius"/>
    </source>
</evidence>
<feature type="transmembrane region" description="Helical" evidence="5">
    <location>
        <begin position="314"/>
        <end position="332"/>
    </location>
</feature>
<gene>
    <name evidence="7" type="ORF">Aco04nite_91470</name>
</gene>
<dbReference type="InterPro" id="IPR013783">
    <property type="entry name" value="Ig-like_fold"/>
</dbReference>
<dbReference type="InterPro" id="IPR036116">
    <property type="entry name" value="FN3_sf"/>
</dbReference>
<keyword evidence="5" id="KW-0812">Transmembrane</keyword>
<dbReference type="AlphaFoldDB" id="A0A919T1J5"/>
<keyword evidence="2" id="KW-0326">Glycosidase</keyword>
<dbReference type="SUPFAM" id="SSF49265">
    <property type="entry name" value="Fibronectin type III"/>
    <property type="match status" value="1"/>
</dbReference>
<evidence type="ECO:0000256" key="4">
    <source>
        <dbReference type="SAM" id="MobiDB-lite"/>
    </source>
</evidence>
<feature type="region of interest" description="Disordered" evidence="4">
    <location>
        <begin position="285"/>
        <end position="305"/>
    </location>
</feature>
<evidence type="ECO:0000256" key="2">
    <source>
        <dbReference type="ARBA" id="ARBA00023295"/>
    </source>
</evidence>
<dbReference type="Proteomes" id="UP000680865">
    <property type="component" value="Unassembled WGS sequence"/>
</dbReference>
<dbReference type="PANTHER" id="PTHR13817">
    <property type="entry name" value="TITIN"/>
    <property type="match status" value="1"/>
</dbReference>
<organism evidence="7 8">
    <name type="scientific">Winogradskya consettensis</name>
    <dbReference type="NCBI Taxonomy" id="113560"/>
    <lineage>
        <taxon>Bacteria</taxon>
        <taxon>Bacillati</taxon>
        <taxon>Actinomycetota</taxon>
        <taxon>Actinomycetes</taxon>
        <taxon>Micromonosporales</taxon>
        <taxon>Micromonosporaceae</taxon>
        <taxon>Winogradskya</taxon>
    </lineage>
</organism>
<dbReference type="Gene3D" id="2.60.40.10">
    <property type="entry name" value="Immunoglobulins"/>
    <property type="match status" value="2"/>
</dbReference>
<keyword evidence="5" id="KW-0472">Membrane</keyword>
<dbReference type="InterPro" id="IPR003961">
    <property type="entry name" value="FN3_dom"/>
</dbReference>
<comment type="caution">
    <text evidence="7">The sequence shown here is derived from an EMBL/GenBank/DDBJ whole genome shotgun (WGS) entry which is preliminary data.</text>
</comment>
<keyword evidence="3" id="KW-0119">Carbohydrate metabolism</keyword>
<reference evidence="7" key="1">
    <citation type="submission" date="2021-03" db="EMBL/GenBank/DDBJ databases">
        <title>Whole genome shotgun sequence of Actinoplanes consettensis NBRC 14913.</title>
        <authorList>
            <person name="Komaki H."/>
            <person name="Tamura T."/>
        </authorList>
    </citation>
    <scope>NUCLEOTIDE SEQUENCE</scope>
    <source>
        <strain evidence="7">NBRC 14913</strain>
    </source>
</reference>
<evidence type="ECO:0000313" key="8">
    <source>
        <dbReference type="Proteomes" id="UP000680865"/>
    </source>
</evidence>
<dbReference type="SMART" id="SM00060">
    <property type="entry name" value="FN3"/>
    <property type="match status" value="2"/>
</dbReference>